<organism evidence="2 3">
    <name type="scientific">Thiovibrio frasassiensis</name>
    <dbReference type="NCBI Taxonomy" id="2984131"/>
    <lineage>
        <taxon>Bacteria</taxon>
        <taxon>Pseudomonadati</taxon>
        <taxon>Thermodesulfobacteriota</taxon>
        <taxon>Desulfobulbia</taxon>
        <taxon>Desulfobulbales</taxon>
        <taxon>Thiovibrionaceae</taxon>
        <taxon>Thiovibrio</taxon>
    </lineage>
</organism>
<comment type="caution">
    <text evidence="2">The sequence shown here is derived from an EMBL/GenBank/DDBJ whole genome shotgun (WGS) entry which is preliminary data.</text>
</comment>
<dbReference type="NCBIfam" id="NF040826">
    <property type="entry name" value="lxa_BCAM0308"/>
    <property type="match status" value="1"/>
</dbReference>
<feature type="region of interest" description="Disordered" evidence="1">
    <location>
        <begin position="1"/>
        <end position="23"/>
    </location>
</feature>
<reference evidence="2" key="2">
    <citation type="submission" date="2022-10" db="EMBL/GenBank/DDBJ databases">
        <authorList>
            <person name="Aronson H.S."/>
        </authorList>
    </citation>
    <scope>NUCLEOTIDE SEQUENCE</scope>
    <source>
        <strain evidence="2">RS19-109</strain>
    </source>
</reference>
<name>A0A9X4RMA9_9BACT</name>
<proteinExistence type="predicted"/>
<keyword evidence="3" id="KW-1185">Reference proteome</keyword>
<accession>A0A9X4RMA9</accession>
<sequence>MDKGQYGRRDRLIQEKRHDTYHERRKLPEPTMCSECNAVFLEGRWAWWEPAVNAHAIVCPACQRIKDNFPAGTLEIRGTFFATHREEITNLIRNLDEQEKKAHPMERLMAISEEKDCTLITTTGIHLARRIGEALHSAYQGELDFTYGDGEKSIRLNWVRE</sequence>
<evidence type="ECO:0000313" key="2">
    <source>
        <dbReference type="EMBL" id="MDG4476180.1"/>
    </source>
</evidence>
<dbReference type="EMBL" id="JAPHEH010000001">
    <property type="protein sequence ID" value="MDG4476180.1"/>
    <property type="molecule type" value="Genomic_DNA"/>
</dbReference>
<evidence type="ECO:0000313" key="3">
    <source>
        <dbReference type="Proteomes" id="UP001154240"/>
    </source>
</evidence>
<dbReference type="InterPro" id="IPR047706">
    <property type="entry name" value="BCAM0308-like"/>
</dbReference>
<gene>
    <name evidence="2" type="ORF">OLX77_08430</name>
</gene>
<evidence type="ECO:0000256" key="1">
    <source>
        <dbReference type="SAM" id="MobiDB-lite"/>
    </source>
</evidence>
<protein>
    <submittedName>
        <fullName evidence="2">BCAM0308 family protein</fullName>
    </submittedName>
</protein>
<dbReference type="RefSeq" id="WP_307633150.1">
    <property type="nucleotide sequence ID" value="NZ_JAPHEH010000001.1"/>
</dbReference>
<reference evidence="2" key="1">
    <citation type="journal article" date="2022" name="bioRxiv">
        <title>Thiovibrio frasassiensisgen. nov., sp. nov., an autotrophic, elemental sulfur disproportionating bacterium isolated from sulfidic karst sediment, and proposal of Thiovibrionaceae fam. nov.</title>
        <authorList>
            <person name="Aronson H."/>
            <person name="Thomas C."/>
            <person name="Bhattacharyya M."/>
            <person name="Eckstein S."/>
            <person name="Jensen S."/>
            <person name="Barco R."/>
            <person name="Macalady J."/>
            <person name="Amend J."/>
        </authorList>
    </citation>
    <scope>NUCLEOTIDE SEQUENCE</scope>
    <source>
        <strain evidence="2">RS19-109</strain>
    </source>
</reference>
<dbReference type="AlphaFoldDB" id="A0A9X4RMA9"/>
<dbReference type="Proteomes" id="UP001154240">
    <property type="component" value="Unassembled WGS sequence"/>
</dbReference>